<reference evidence="3 4" key="1">
    <citation type="journal article" date="2023" name="G3 (Bethesda)">
        <title>A chromosome-level genome assembly of Zasmidium syzygii isolated from banana leaves.</title>
        <authorList>
            <person name="van Westerhoven A.C."/>
            <person name="Mehrabi R."/>
            <person name="Talebi R."/>
            <person name="Steentjes M.B.F."/>
            <person name="Corcolon B."/>
            <person name="Chong P.A."/>
            <person name="Kema G.H.J."/>
            <person name="Seidl M.F."/>
        </authorList>
    </citation>
    <scope>NUCLEOTIDE SEQUENCE [LARGE SCALE GENOMIC DNA]</scope>
    <source>
        <strain evidence="3 4">P124</strain>
    </source>
</reference>
<evidence type="ECO:0000259" key="2">
    <source>
        <dbReference type="PROSITE" id="PS50304"/>
    </source>
</evidence>
<proteinExistence type="predicted"/>
<organism evidence="3 4">
    <name type="scientific">Zasmidium cellare</name>
    <name type="common">Wine cellar mold</name>
    <name type="synonym">Racodium cellare</name>
    <dbReference type="NCBI Taxonomy" id="395010"/>
    <lineage>
        <taxon>Eukaryota</taxon>
        <taxon>Fungi</taxon>
        <taxon>Dikarya</taxon>
        <taxon>Ascomycota</taxon>
        <taxon>Pezizomycotina</taxon>
        <taxon>Dothideomycetes</taxon>
        <taxon>Dothideomycetidae</taxon>
        <taxon>Mycosphaerellales</taxon>
        <taxon>Mycosphaerellaceae</taxon>
        <taxon>Zasmidium</taxon>
    </lineage>
</organism>
<feature type="compositionally biased region" description="Basic and acidic residues" evidence="1">
    <location>
        <begin position="250"/>
        <end position="264"/>
    </location>
</feature>
<dbReference type="SMART" id="SM00333">
    <property type="entry name" value="TUDOR"/>
    <property type="match status" value="1"/>
</dbReference>
<feature type="compositionally biased region" description="Pro residues" evidence="1">
    <location>
        <begin position="167"/>
        <end position="186"/>
    </location>
</feature>
<feature type="compositionally biased region" description="Basic and acidic residues" evidence="1">
    <location>
        <begin position="284"/>
        <end position="303"/>
    </location>
</feature>
<keyword evidence="4" id="KW-1185">Reference proteome</keyword>
<accession>A0ABR0EZV9</accession>
<evidence type="ECO:0000313" key="4">
    <source>
        <dbReference type="Proteomes" id="UP001305779"/>
    </source>
</evidence>
<feature type="region of interest" description="Disordered" evidence="1">
    <location>
        <begin position="143"/>
        <end position="303"/>
    </location>
</feature>
<name>A0ABR0EZV9_ZASCE</name>
<evidence type="ECO:0000313" key="3">
    <source>
        <dbReference type="EMBL" id="KAK4507022.1"/>
    </source>
</evidence>
<protein>
    <recommendedName>
        <fullName evidence="2">Tudor domain-containing protein</fullName>
    </recommendedName>
</protein>
<dbReference type="PROSITE" id="PS50304">
    <property type="entry name" value="TUDOR"/>
    <property type="match status" value="1"/>
</dbReference>
<feature type="compositionally biased region" description="Polar residues" evidence="1">
    <location>
        <begin position="230"/>
        <end position="240"/>
    </location>
</feature>
<evidence type="ECO:0000256" key="1">
    <source>
        <dbReference type="SAM" id="MobiDB-lite"/>
    </source>
</evidence>
<gene>
    <name evidence="3" type="ORF">PRZ48_000756</name>
</gene>
<dbReference type="SUPFAM" id="SSF63748">
    <property type="entry name" value="Tudor/PWWP/MBT"/>
    <property type="match status" value="1"/>
</dbReference>
<sequence length="303" mass="32841">MSTLAELKAELATSQNDLDFVVNEALVINPTDEDSLQMKANLEESIADLKARIAAMNAAPPPPPSGGDPSPKAAPKFDMSKHPKFRQASPEAPPPPPEDNRANFSTGDSVMAKYSVDHQWYAATIVGKTGSSTDPVYSVKFTGYDDRENKRKHEVRAIESKKRKADGPPPPPVAATAVPPPPPPTAAPKGATISAAPVIDATLVQKREPSKVSDGPTRMAPAPKKLKGNRTLQKSQNNWMDWQKTGPKKPVGDTAKKLMKKESQFRTPDNPNAKVGFTGSGKAMTKDPARMKWNYTREEPEED</sequence>
<feature type="region of interest" description="Disordered" evidence="1">
    <location>
        <begin position="53"/>
        <end position="106"/>
    </location>
</feature>
<dbReference type="InterPro" id="IPR002999">
    <property type="entry name" value="Tudor"/>
</dbReference>
<comment type="caution">
    <text evidence="3">The sequence shown here is derived from an EMBL/GenBank/DDBJ whole genome shotgun (WGS) entry which is preliminary data.</text>
</comment>
<feature type="compositionally biased region" description="Basic and acidic residues" evidence="1">
    <location>
        <begin position="143"/>
        <end position="160"/>
    </location>
</feature>
<dbReference type="EMBL" id="JAXOVC010000001">
    <property type="protein sequence ID" value="KAK4507022.1"/>
    <property type="molecule type" value="Genomic_DNA"/>
</dbReference>
<dbReference type="Gene3D" id="2.30.30.140">
    <property type="match status" value="1"/>
</dbReference>
<feature type="domain" description="Tudor" evidence="2">
    <location>
        <begin position="103"/>
        <end position="165"/>
    </location>
</feature>
<dbReference type="Proteomes" id="UP001305779">
    <property type="component" value="Unassembled WGS sequence"/>
</dbReference>